<dbReference type="EMBL" id="JACMSC010000004">
    <property type="protein sequence ID" value="KAG6525418.1"/>
    <property type="molecule type" value="Genomic_DNA"/>
</dbReference>
<gene>
    <name evidence="2" type="ORF">ZIOFF_015374</name>
</gene>
<dbReference type="Proteomes" id="UP000734854">
    <property type="component" value="Unassembled WGS sequence"/>
</dbReference>
<accession>A0A8J5LF94</accession>
<sequence>MAHSTSPGLPSLAKLPDQPTLTNSTGPSENKPLTKQEVRALIAKLAEQPKLLEKEALKLTEELNKKLERVETLLHKLERNIQVSRGLVGRLSNGPNVGFAYEIQGVVDYLTSHGDEEIQSDEETFHTLAVLIKRAPGVLAYADEYTEEYEQAPAYADEYAEEHEQEPQPDATHSF</sequence>
<feature type="region of interest" description="Disordered" evidence="1">
    <location>
        <begin position="156"/>
        <end position="175"/>
    </location>
</feature>
<evidence type="ECO:0000313" key="2">
    <source>
        <dbReference type="EMBL" id="KAG6525418.1"/>
    </source>
</evidence>
<comment type="caution">
    <text evidence="2">The sequence shown here is derived from an EMBL/GenBank/DDBJ whole genome shotgun (WGS) entry which is preliminary data.</text>
</comment>
<name>A0A8J5LF94_ZINOF</name>
<reference evidence="2 3" key="1">
    <citation type="submission" date="2020-08" db="EMBL/GenBank/DDBJ databases">
        <title>Plant Genome Project.</title>
        <authorList>
            <person name="Zhang R.-G."/>
        </authorList>
    </citation>
    <scope>NUCLEOTIDE SEQUENCE [LARGE SCALE GENOMIC DNA]</scope>
    <source>
        <tissue evidence="2">Rhizome</tissue>
    </source>
</reference>
<organism evidence="2 3">
    <name type="scientific">Zingiber officinale</name>
    <name type="common">Ginger</name>
    <name type="synonym">Amomum zingiber</name>
    <dbReference type="NCBI Taxonomy" id="94328"/>
    <lineage>
        <taxon>Eukaryota</taxon>
        <taxon>Viridiplantae</taxon>
        <taxon>Streptophyta</taxon>
        <taxon>Embryophyta</taxon>
        <taxon>Tracheophyta</taxon>
        <taxon>Spermatophyta</taxon>
        <taxon>Magnoliopsida</taxon>
        <taxon>Liliopsida</taxon>
        <taxon>Zingiberales</taxon>
        <taxon>Zingiberaceae</taxon>
        <taxon>Zingiber</taxon>
    </lineage>
</organism>
<proteinExistence type="predicted"/>
<protein>
    <submittedName>
        <fullName evidence="2">Uncharacterized protein</fullName>
    </submittedName>
</protein>
<feature type="compositionally biased region" description="Polar residues" evidence="1">
    <location>
        <begin position="19"/>
        <end position="31"/>
    </location>
</feature>
<dbReference type="Pfam" id="PF07028">
    <property type="entry name" value="DUF1319"/>
    <property type="match status" value="1"/>
</dbReference>
<dbReference type="AlphaFoldDB" id="A0A8J5LF94"/>
<evidence type="ECO:0000313" key="3">
    <source>
        <dbReference type="Proteomes" id="UP000734854"/>
    </source>
</evidence>
<feature type="region of interest" description="Disordered" evidence="1">
    <location>
        <begin position="1"/>
        <end position="35"/>
    </location>
</feature>
<evidence type="ECO:0000256" key="1">
    <source>
        <dbReference type="SAM" id="MobiDB-lite"/>
    </source>
</evidence>
<keyword evidence="3" id="KW-1185">Reference proteome</keyword>
<dbReference type="InterPro" id="IPR010746">
    <property type="entry name" value="CYMV_Orf1"/>
</dbReference>